<dbReference type="EMBL" id="PUHZ01000001">
    <property type="protein sequence ID" value="PQO48139.1"/>
    <property type="molecule type" value="Genomic_DNA"/>
</dbReference>
<feature type="signal peptide" evidence="2">
    <location>
        <begin position="1"/>
        <end position="26"/>
    </location>
</feature>
<organism evidence="3 4">
    <name type="scientific">Blastopirellula marina</name>
    <dbReference type="NCBI Taxonomy" id="124"/>
    <lineage>
        <taxon>Bacteria</taxon>
        <taxon>Pseudomonadati</taxon>
        <taxon>Planctomycetota</taxon>
        <taxon>Planctomycetia</taxon>
        <taxon>Pirellulales</taxon>
        <taxon>Pirellulaceae</taxon>
        <taxon>Blastopirellula</taxon>
    </lineage>
</organism>
<dbReference type="OrthoDB" id="279776at2"/>
<protein>
    <submittedName>
        <fullName evidence="3">Uncharacterized protein</fullName>
    </submittedName>
</protein>
<dbReference type="Proteomes" id="UP000237819">
    <property type="component" value="Unassembled WGS sequence"/>
</dbReference>
<proteinExistence type="predicted"/>
<comment type="caution">
    <text evidence="3">The sequence shown here is derived from an EMBL/GenBank/DDBJ whole genome shotgun (WGS) entry which is preliminary data.</text>
</comment>
<name>A0A2S8GUN7_9BACT</name>
<feature type="region of interest" description="Disordered" evidence="1">
    <location>
        <begin position="32"/>
        <end position="52"/>
    </location>
</feature>
<gene>
    <name evidence="3" type="ORF">C5Y93_00210</name>
</gene>
<feature type="chain" id="PRO_5015400365" evidence="2">
    <location>
        <begin position="27"/>
        <end position="129"/>
    </location>
</feature>
<evidence type="ECO:0000256" key="1">
    <source>
        <dbReference type="SAM" id="MobiDB-lite"/>
    </source>
</evidence>
<keyword evidence="2" id="KW-0732">Signal</keyword>
<dbReference type="AlphaFoldDB" id="A0A2S8GUN7"/>
<evidence type="ECO:0000256" key="2">
    <source>
        <dbReference type="SAM" id="SignalP"/>
    </source>
</evidence>
<dbReference type="RefSeq" id="WP_105333370.1">
    <property type="nucleotide sequence ID" value="NZ_PUHZ01000001.1"/>
</dbReference>
<reference evidence="3 4" key="1">
    <citation type="submission" date="2018-02" db="EMBL/GenBank/DDBJ databases">
        <title>Comparative genomes isolates from brazilian mangrove.</title>
        <authorList>
            <person name="Araujo J.E."/>
            <person name="Taketani R.G."/>
            <person name="Silva M.C.P."/>
            <person name="Loureco M.V."/>
            <person name="Andreote F.D."/>
        </authorList>
    </citation>
    <scope>NUCLEOTIDE SEQUENCE [LARGE SCALE GENOMIC DNA]</scope>
    <source>
        <strain evidence="3 4">Nap-Phe MGV</strain>
    </source>
</reference>
<feature type="region of interest" description="Disordered" evidence="1">
    <location>
        <begin position="72"/>
        <end position="129"/>
    </location>
</feature>
<evidence type="ECO:0000313" key="3">
    <source>
        <dbReference type="EMBL" id="PQO48139.1"/>
    </source>
</evidence>
<accession>A0A2S8GUN7</accession>
<evidence type="ECO:0000313" key="4">
    <source>
        <dbReference type="Proteomes" id="UP000237819"/>
    </source>
</evidence>
<sequence length="129" mass="14670">MKRTHQLLAWTLVCLFALSLPVAAQAEWYNPLSWGSSSSSTKKKSKEPSTLQKINSGTKDFFYKSADFLNPFNDGDDNKKKTRYSYNGGYRSSKKQEETSWFGSWFAPEPEPGPPETVSDFLDLPRAKF</sequence>